<proteinExistence type="predicted"/>
<sequence>MLGRLFCFSGGRESEWTSHAHYGAQMAGARARVLEVVAAELDERYAALAPTSGRASATVSQDLLSHRLYGANLPSAELTQCRDLLRKLAGIDGARAAAQAEQQQLAAQLKSAEAAHRQAEFARARAEAIATARGEALMHAQRETREADQENLRLAELLRQVLPLVGIEADIITPLKGPSPGNGLPMLTAGVVEDVTPAPRQSIFSKQQLEAVAASISKLPRQSLAHSHQQQRWASAEAEAAHAREQQLRCQEEEEEAQRHAAQEQRAMHEQAELRRQQQRRRGSRPGSQQPSRERGERQRGRDSAALPPARASVDGGVPQQEEDQLSGFTVYTNELEGAELGADDGEVARPERPPAVQPTADGGVRDSQGSGVQWRSISSAALTSRSASEAVPDEDVAAADLDQEEAELLARLREQQQRIGRSRGGSLRASQASQGSGRGQQAARASAGSQHDEAAPANKLNQHARQLSRLVLPGLDASQLDSLVRIGASMQSPDRHLMGSRHQSPVEVLQQLLPPGWEQAVGQWDSSVNPLQSNANAEAFLSELHAEMQRQGGSQPGGGGRGRQPSHGEGQRREAGGRAGSEPPAGYDYYRDSKFPGAGTWVSPSLAAMLAHKKGYNPLLEGGEPSPPSHIKAVFGTSEDKEFYGPMAAHLNRREQPREAQRAPAAPAPPARPPTSASAESIQGPQRPAPSARASLEGRRSAELDHQAAARQAAAPAAAAPRAPSALHHASVDQPPQRRQAALRSGFQPMGMHVQASTALPVQQQQQAVAPRRSSVAVSSLRASGSLRSSDENLAAAVAGSKAGLPPRGAPLPPTKRSLDSMRASAGGAAAAESIQASLHAVDAAMAALRNANPHLSRDAPTQQQRGAALPLGQHQQQYQQQQQLYAGRASDAGVGAAAAGRAARPVVPRPHHTRTRSLPDVTAADLPLAAMGEEQRRREQAQQQHVATAGGQRRY</sequence>
<feature type="region of interest" description="Disordered" evidence="1">
    <location>
        <begin position="548"/>
        <end position="595"/>
    </location>
</feature>
<feature type="compositionally biased region" description="Low complexity" evidence="1">
    <location>
        <begin position="875"/>
        <end position="885"/>
    </location>
</feature>
<feature type="compositionally biased region" description="Low complexity" evidence="1">
    <location>
        <begin position="894"/>
        <end position="908"/>
    </location>
</feature>
<feature type="compositionally biased region" description="Basic and acidic residues" evidence="1">
    <location>
        <begin position="653"/>
        <end position="662"/>
    </location>
</feature>
<dbReference type="OrthoDB" id="515563at2759"/>
<feature type="compositionally biased region" description="Basic and acidic residues" evidence="1">
    <location>
        <begin position="697"/>
        <end position="709"/>
    </location>
</feature>
<dbReference type="AlphaFoldDB" id="A0A2P6V9G4"/>
<dbReference type="Proteomes" id="UP000239649">
    <property type="component" value="Unassembled WGS sequence"/>
</dbReference>
<reference evidence="2 3" key="1">
    <citation type="journal article" date="2018" name="Plant J.">
        <title>Genome sequences of Chlorella sorokiniana UTEX 1602 and Micractinium conductrix SAG 241.80: implications to maltose excretion by a green alga.</title>
        <authorList>
            <person name="Arriola M.B."/>
            <person name="Velmurugan N."/>
            <person name="Zhang Y."/>
            <person name="Plunkett M.H."/>
            <person name="Hondzo H."/>
            <person name="Barney B.M."/>
        </authorList>
    </citation>
    <scope>NUCLEOTIDE SEQUENCE [LARGE SCALE GENOMIC DNA]</scope>
    <source>
        <strain evidence="2 3">SAG 241.80</strain>
    </source>
</reference>
<feature type="compositionally biased region" description="Basic and acidic residues" evidence="1">
    <location>
        <begin position="292"/>
        <end position="303"/>
    </location>
</feature>
<protein>
    <submittedName>
        <fullName evidence="2">Uncharacterized protein</fullName>
    </submittedName>
</protein>
<organism evidence="2 3">
    <name type="scientific">Micractinium conductrix</name>
    <dbReference type="NCBI Taxonomy" id="554055"/>
    <lineage>
        <taxon>Eukaryota</taxon>
        <taxon>Viridiplantae</taxon>
        <taxon>Chlorophyta</taxon>
        <taxon>core chlorophytes</taxon>
        <taxon>Trebouxiophyceae</taxon>
        <taxon>Chlorellales</taxon>
        <taxon>Chlorellaceae</taxon>
        <taxon>Chlorella clade</taxon>
        <taxon>Micractinium</taxon>
    </lineage>
</organism>
<comment type="caution">
    <text evidence="2">The sequence shown here is derived from an EMBL/GenBank/DDBJ whole genome shotgun (WGS) entry which is preliminary data.</text>
</comment>
<feature type="region of interest" description="Disordered" evidence="1">
    <location>
        <begin position="409"/>
        <end position="463"/>
    </location>
</feature>
<feature type="compositionally biased region" description="Low complexity" evidence="1">
    <location>
        <begin position="710"/>
        <end position="730"/>
    </location>
</feature>
<feature type="region of interest" description="Disordered" evidence="1">
    <location>
        <begin position="227"/>
        <end position="396"/>
    </location>
</feature>
<evidence type="ECO:0000313" key="3">
    <source>
        <dbReference type="Proteomes" id="UP000239649"/>
    </source>
</evidence>
<feature type="compositionally biased region" description="Polar residues" evidence="1">
    <location>
        <begin position="676"/>
        <end position="685"/>
    </location>
</feature>
<feature type="compositionally biased region" description="Low complexity" evidence="1">
    <location>
        <begin position="429"/>
        <end position="450"/>
    </location>
</feature>
<feature type="region of interest" description="Disordered" evidence="1">
    <location>
        <begin position="799"/>
        <end position="822"/>
    </location>
</feature>
<gene>
    <name evidence="2" type="ORF">C2E20_5887</name>
</gene>
<name>A0A2P6V9G4_9CHLO</name>
<keyword evidence="3" id="KW-1185">Reference proteome</keyword>
<feature type="region of interest" description="Disordered" evidence="1">
    <location>
        <begin position="857"/>
        <end position="957"/>
    </location>
</feature>
<feature type="region of interest" description="Disordered" evidence="1">
    <location>
        <begin position="643"/>
        <end position="742"/>
    </location>
</feature>
<evidence type="ECO:0000256" key="1">
    <source>
        <dbReference type="SAM" id="MobiDB-lite"/>
    </source>
</evidence>
<evidence type="ECO:0000313" key="2">
    <source>
        <dbReference type="EMBL" id="PSC70733.1"/>
    </source>
</evidence>
<feature type="compositionally biased region" description="Polar residues" evidence="1">
    <location>
        <begin position="368"/>
        <end position="388"/>
    </location>
</feature>
<feature type="compositionally biased region" description="Basic and acidic residues" evidence="1">
    <location>
        <begin position="239"/>
        <end position="276"/>
    </location>
</feature>
<accession>A0A2P6V9G4</accession>
<dbReference type="EMBL" id="LHPF02000018">
    <property type="protein sequence ID" value="PSC70733.1"/>
    <property type="molecule type" value="Genomic_DNA"/>
</dbReference>